<organism evidence="2 3">
    <name type="scientific">candidate division WWE3 bacterium CG_4_10_14_0_2_um_filter_41_14</name>
    <dbReference type="NCBI Taxonomy" id="1975072"/>
    <lineage>
        <taxon>Bacteria</taxon>
        <taxon>Katanobacteria</taxon>
    </lineage>
</organism>
<sequence length="250" mass="27900">MQVIQGLFDHIDTLRTDPILLSFVADNLLKLVFIGLAFGFAVLLIEIRLPLKYYWELPSFLLREMLYGFNIGKTPPVWGLCIDSKTHGIIPLAAVELLNKDSKETILTTFSNRLGQYGFSVEAGEFIVRAIKNHYSAPAFYNPENIQLNSTDESFALEVTVLKDSVPDTELLLQQVSYADAKNLVQKVWFVFSTFGINLGNGLLAISILGSLYGWIILRTPLYGILLAVGIVFMFIKVYILETVGSSAHS</sequence>
<name>A0A2M7TK39_UNCKA</name>
<dbReference type="AlphaFoldDB" id="A0A2M7TK39"/>
<protein>
    <submittedName>
        <fullName evidence="2">Uncharacterized protein</fullName>
    </submittedName>
</protein>
<feature type="transmembrane region" description="Helical" evidence="1">
    <location>
        <begin position="188"/>
        <end position="216"/>
    </location>
</feature>
<evidence type="ECO:0000313" key="2">
    <source>
        <dbReference type="EMBL" id="PIZ47070.1"/>
    </source>
</evidence>
<reference evidence="3" key="1">
    <citation type="submission" date="2017-09" db="EMBL/GenBank/DDBJ databases">
        <title>Depth-based differentiation of microbial function through sediment-hosted aquifers and enrichment of novel symbionts in the deep terrestrial subsurface.</title>
        <authorList>
            <person name="Probst A.J."/>
            <person name="Ladd B."/>
            <person name="Jarett J.K."/>
            <person name="Geller-Mcgrath D.E."/>
            <person name="Sieber C.M.K."/>
            <person name="Emerson J.B."/>
            <person name="Anantharaman K."/>
            <person name="Thomas B.C."/>
            <person name="Malmstrom R."/>
            <person name="Stieglmeier M."/>
            <person name="Klingl A."/>
            <person name="Woyke T."/>
            <person name="Ryan C.M."/>
            <person name="Banfield J.F."/>
        </authorList>
    </citation>
    <scope>NUCLEOTIDE SEQUENCE [LARGE SCALE GENOMIC DNA]</scope>
</reference>
<accession>A0A2M7TK39</accession>
<evidence type="ECO:0000313" key="3">
    <source>
        <dbReference type="Proteomes" id="UP000228920"/>
    </source>
</evidence>
<proteinExistence type="predicted"/>
<feature type="transmembrane region" description="Helical" evidence="1">
    <location>
        <begin position="28"/>
        <end position="45"/>
    </location>
</feature>
<keyword evidence="1" id="KW-0472">Membrane</keyword>
<gene>
    <name evidence="2" type="ORF">COY32_02320</name>
</gene>
<dbReference type="Proteomes" id="UP000228920">
    <property type="component" value="Unassembled WGS sequence"/>
</dbReference>
<feature type="transmembrane region" description="Helical" evidence="1">
    <location>
        <begin position="222"/>
        <end position="241"/>
    </location>
</feature>
<keyword evidence="1" id="KW-0812">Transmembrane</keyword>
<evidence type="ECO:0000256" key="1">
    <source>
        <dbReference type="SAM" id="Phobius"/>
    </source>
</evidence>
<comment type="caution">
    <text evidence="2">The sequence shown here is derived from an EMBL/GenBank/DDBJ whole genome shotgun (WGS) entry which is preliminary data.</text>
</comment>
<dbReference type="EMBL" id="PFNL01000066">
    <property type="protein sequence ID" value="PIZ47070.1"/>
    <property type="molecule type" value="Genomic_DNA"/>
</dbReference>
<keyword evidence="1" id="KW-1133">Transmembrane helix</keyword>